<dbReference type="Proteomes" id="UP000256269">
    <property type="component" value="Unassembled WGS sequence"/>
</dbReference>
<evidence type="ECO:0000256" key="1">
    <source>
        <dbReference type="SAM" id="MobiDB-lite"/>
    </source>
</evidence>
<evidence type="ECO:0000313" key="4">
    <source>
        <dbReference type="Proteomes" id="UP000256269"/>
    </source>
</evidence>
<dbReference type="PANTHER" id="PTHR47691:SF3">
    <property type="entry name" value="HTH-TYPE TRANSCRIPTIONAL REGULATOR RV0890C-RELATED"/>
    <property type="match status" value="1"/>
</dbReference>
<dbReference type="Gene3D" id="3.40.50.300">
    <property type="entry name" value="P-loop containing nucleotide triphosphate hydrolases"/>
    <property type="match status" value="1"/>
</dbReference>
<dbReference type="SUPFAM" id="SSF52540">
    <property type="entry name" value="P-loop containing nucleoside triphosphate hydrolases"/>
    <property type="match status" value="1"/>
</dbReference>
<protein>
    <submittedName>
        <fullName evidence="3">NB-ARC domain-containing protein</fullName>
    </submittedName>
</protein>
<dbReference type="InterPro" id="IPR027417">
    <property type="entry name" value="P-loop_NTPase"/>
</dbReference>
<dbReference type="Gene3D" id="1.10.8.430">
    <property type="entry name" value="Helical domain of apoptotic protease-activating factors"/>
    <property type="match status" value="1"/>
</dbReference>
<gene>
    <name evidence="3" type="ORF">BCF44_103558</name>
</gene>
<evidence type="ECO:0000259" key="2">
    <source>
        <dbReference type="Pfam" id="PF00931"/>
    </source>
</evidence>
<dbReference type="AlphaFoldDB" id="A0A3E0I071"/>
<reference evidence="3 4" key="1">
    <citation type="submission" date="2018-08" db="EMBL/GenBank/DDBJ databases">
        <title>Genomic Encyclopedia of Archaeal and Bacterial Type Strains, Phase II (KMG-II): from individual species to whole genera.</title>
        <authorList>
            <person name="Goeker M."/>
        </authorList>
    </citation>
    <scope>NUCLEOTIDE SEQUENCE [LARGE SCALE GENOMIC DNA]</scope>
    <source>
        <strain evidence="3 4">DSM 45791</strain>
    </source>
</reference>
<dbReference type="InterPro" id="IPR042197">
    <property type="entry name" value="Apaf_helical"/>
</dbReference>
<sequence length="671" mass="73316">MGTTGDHASVGDHATVGGHNIQNSTIVNSSVTMALRDPSTFPRQLPRPVDDFTGRDAEVERLVGLADAGAAVVVTAIEGTAGVGKTALAVHAAHQVKDRFPDGQLYADLLGYTVGRTPTPPGEVVEGFLRSLGVPAEDIPAHTDARAAAFRDVVSRRRLLVVLDNARHEGQIRPLLPASGSSLVIVTSRTVLAGLDGVLRLPLDVLTEDEALALLATTVGGERVASEPAAAREVVASCGRLPLAVRIAGRLLETDPDLTVADLAQALGDERERLAELAVGDLAVRSAFELSHRALSGDLSRMFSLIGLHPCQEISADAAAALCGDLTSQQAGRLLRDLRHAHLLELAGAGRYRTHDLIRLFAADCAEQDFDPDERDHAFERLVSSYVAAARQAIDDEAMDWLEVEREVLEVLRDAVDHVTDGVPDERSAWLDLALATGRNHRLLRERWEGRATLESWARRLCGDAAELALHSAVRVHELAVVMRRAAAVARFLSRVRRIYKRQPWAFADMAAGAAADTQRIAVDMEDMAKRLVAEPRLAALTRAADEFTRLADDCRRLAEHCRGARDPFAEAFDKLAQTCSSDAAQCRGWGQQLDRMTRTVADSMRLMGESLAIDERWIDTSTRFAARWEEKRDPRRRDEFRQIARAWRDLADRTRQGLAELRAASPDQEG</sequence>
<keyword evidence="4" id="KW-1185">Reference proteome</keyword>
<name>A0A3E0I071_9PSEU</name>
<dbReference type="EMBL" id="QUNO01000003">
    <property type="protein sequence ID" value="REH52108.1"/>
    <property type="molecule type" value="Genomic_DNA"/>
</dbReference>
<organism evidence="3 4">
    <name type="scientific">Kutzneria buriramensis</name>
    <dbReference type="NCBI Taxonomy" id="1045776"/>
    <lineage>
        <taxon>Bacteria</taxon>
        <taxon>Bacillati</taxon>
        <taxon>Actinomycetota</taxon>
        <taxon>Actinomycetes</taxon>
        <taxon>Pseudonocardiales</taxon>
        <taxon>Pseudonocardiaceae</taxon>
        <taxon>Kutzneria</taxon>
    </lineage>
</organism>
<dbReference type="Pfam" id="PF00931">
    <property type="entry name" value="NB-ARC"/>
    <property type="match status" value="1"/>
</dbReference>
<comment type="caution">
    <text evidence="3">The sequence shown here is derived from an EMBL/GenBank/DDBJ whole genome shotgun (WGS) entry which is preliminary data.</text>
</comment>
<dbReference type="GO" id="GO:0043531">
    <property type="term" value="F:ADP binding"/>
    <property type="evidence" value="ECO:0007669"/>
    <property type="project" value="InterPro"/>
</dbReference>
<feature type="region of interest" description="Disordered" evidence="1">
    <location>
        <begin position="1"/>
        <end position="22"/>
    </location>
</feature>
<dbReference type="PANTHER" id="PTHR47691">
    <property type="entry name" value="REGULATOR-RELATED"/>
    <property type="match status" value="1"/>
</dbReference>
<dbReference type="InterPro" id="IPR002182">
    <property type="entry name" value="NB-ARC"/>
</dbReference>
<feature type="domain" description="NB-ARC" evidence="2">
    <location>
        <begin position="69"/>
        <end position="221"/>
    </location>
</feature>
<proteinExistence type="predicted"/>
<dbReference type="PRINTS" id="PR00364">
    <property type="entry name" value="DISEASERSIST"/>
</dbReference>
<evidence type="ECO:0000313" key="3">
    <source>
        <dbReference type="EMBL" id="REH52108.1"/>
    </source>
</evidence>
<accession>A0A3E0I071</accession>